<gene>
    <name evidence="3" type="ORF">BXP70_29015</name>
</gene>
<dbReference type="AlphaFoldDB" id="A0A243W4U4"/>
<accession>A0A243W4U4</accession>
<reference evidence="3 4" key="1">
    <citation type="submission" date="2017-01" db="EMBL/GenBank/DDBJ databases">
        <title>A new Hymenobacter.</title>
        <authorList>
            <person name="Liang Y."/>
            <person name="Feng F."/>
        </authorList>
    </citation>
    <scope>NUCLEOTIDE SEQUENCE [LARGE SCALE GENOMIC DNA]</scope>
    <source>
        <strain evidence="3">MIMBbqt21</strain>
    </source>
</reference>
<organism evidence="3 4">
    <name type="scientific">Hymenobacter crusticola</name>
    <dbReference type="NCBI Taxonomy" id="1770526"/>
    <lineage>
        <taxon>Bacteria</taxon>
        <taxon>Pseudomonadati</taxon>
        <taxon>Bacteroidota</taxon>
        <taxon>Cytophagia</taxon>
        <taxon>Cytophagales</taxon>
        <taxon>Hymenobacteraceae</taxon>
        <taxon>Hymenobacter</taxon>
    </lineage>
</organism>
<feature type="domain" description="Outer membrane protein beta-barrel" evidence="2">
    <location>
        <begin position="22"/>
        <end position="220"/>
    </location>
</feature>
<evidence type="ECO:0000259" key="2">
    <source>
        <dbReference type="Pfam" id="PF13505"/>
    </source>
</evidence>
<evidence type="ECO:0000313" key="3">
    <source>
        <dbReference type="EMBL" id="OUJ66567.1"/>
    </source>
</evidence>
<dbReference type="InterPro" id="IPR011250">
    <property type="entry name" value="OMP/PagP_B-barrel"/>
</dbReference>
<keyword evidence="4" id="KW-1185">Reference proteome</keyword>
<dbReference type="EMBL" id="MTSE01000093">
    <property type="protein sequence ID" value="OUJ66567.1"/>
    <property type="molecule type" value="Genomic_DNA"/>
</dbReference>
<protein>
    <recommendedName>
        <fullName evidence="2">Outer membrane protein beta-barrel domain-containing protein</fullName>
    </recommendedName>
</protein>
<dbReference type="Proteomes" id="UP000194873">
    <property type="component" value="Unassembled WGS sequence"/>
</dbReference>
<evidence type="ECO:0000256" key="1">
    <source>
        <dbReference type="ARBA" id="ARBA00022729"/>
    </source>
</evidence>
<dbReference type="OrthoDB" id="886433at2"/>
<dbReference type="Gene3D" id="2.40.160.20">
    <property type="match status" value="1"/>
</dbReference>
<sequence length="223" mass="24867">MHRRLLCYGFLLLVRCSYGQSTPAPRFYAGTQAVVSRYAVFFSGESNAFTIASMPIQLVVGYRFAPRWAVQVGWVGTRQIFRDGSTWVNTAGHRMVSTSRNEQRCTAIPVLARYSLTRKSTHRFQFEVLGGVTLVHAFDHQEGLLMEDDQVSAQADKTRKGTNAVLSIGPGICYTLGRHLALVADYGYNMTVVTPSKRRTNGVLLSSLNSTFTGGLHYRFGYH</sequence>
<dbReference type="SUPFAM" id="SSF56925">
    <property type="entry name" value="OMPA-like"/>
    <property type="match status" value="1"/>
</dbReference>
<comment type="caution">
    <text evidence="3">The sequence shown here is derived from an EMBL/GenBank/DDBJ whole genome shotgun (WGS) entry which is preliminary data.</text>
</comment>
<name>A0A243W4U4_9BACT</name>
<proteinExistence type="predicted"/>
<dbReference type="RefSeq" id="WP_086597599.1">
    <property type="nucleotide sequence ID" value="NZ_MTSE01000093.1"/>
</dbReference>
<keyword evidence="1" id="KW-0732">Signal</keyword>
<evidence type="ECO:0000313" key="4">
    <source>
        <dbReference type="Proteomes" id="UP000194873"/>
    </source>
</evidence>
<dbReference type="InterPro" id="IPR027385">
    <property type="entry name" value="Beta-barrel_OMP"/>
</dbReference>
<dbReference type="Pfam" id="PF13505">
    <property type="entry name" value="OMP_b-brl"/>
    <property type="match status" value="1"/>
</dbReference>